<evidence type="ECO:0008006" key="5">
    <source>
        <dbReference type="Google" id="ProtNLM"/>
    </source>
</evidence>
<organism evidence="3 4">
    <name type="scientific">Halorubrum vacuolatum</name>
    <name type="common">Natronobacterium vacuolatum</name>
    <dbReference type="NCBI Taxonomy" id="63740"/>
    <lineage>
        <taxon>Archaea</taxon>
        <taxon>Methanobacteriati</taxon>
        <taxon>Methanobacteriota</taxon>
        <taxon>Stenosarchaea group</taxon>
        <taxon>Halobacteria</taxon>
        <taxon>Halobacteriales</taxon>
        <taxon>Haloferacaceae</taxon>
        <taxon>Halorubrum</taxon>
    </lineage>
</organism>
<dbReference type="Proteomes" id="UP000198397">
    <property type="component" value="Unassembled WGS sequence"/>
</dbReference>
<feature type="transmembrane region" description="Helical" evidence="2">
    <location>
        <begin position="139"/>
        <end position="158"/>
    </location>
</feature>
<feature type="transmembrane region" description="Helical" evidence="2">
    <location>
        <begin position="164"/>
        <end position="185"/>
    </location>
</feature>
<evidence type="ECO:0000313" key="4">
    <source>
        <dbReference type="Proteomes" id="UP000198397"/>
    </source>
</evidence>
<name>A0A238URE2_HALVU</name>
<dbReference type="RefSeq" id="WP_089383249.1">
    <property type="nucleotide sequence ID" value="NZ_FZNQ01000001.1"/>
</dbReference>
<feature type="transmembrane region" description="Helical" evidence="2">
    <location>
        <begin position="273"/>
        <end position="292"/>
    </location>
</feature>
<keyword evidence="4" id="KW-1185">Reference proteome</keyword>
<feature type="compositionally biased region" description="Polar residues" evidence="1">
    <location>
        <begin position="1"/>
        <end position="25"/>
    </location>
</feature>
<dbReference type="AlphaFoldDB" id="A0A238URE2"/>
<proteinExistence type="predicted"/>
<dbReference type="OrthoDB" id="329341at2157"/>
<sequence>MPSETESATTEPVTAMTESVTTSAEATRAADGPGAAIEWGPVRYDRIRSLITGMALTVLFGLLAVLGLAVGAFVPALGSGSLTFGAEWALLILFLIGGPFSLIYLLIVADRASSEKRRRLIAEFGYAPKQVTRNLRPGWTLAGAGALLGIWLAGLPWLTGSLWLLFPLILFAPAMAGFRGATYRLDPADRTVERRNVKTDRTRTEDLDAVVRTRRIDLPWTTVFLLAFRGNEWYRSTPWLFVPTDRADMVEGALKSALARSDGPDRASVPERVVLALVGASTLVVGLAIALATGESGGWALAVLASPMSLVFFALAARL</sequence>
<keyword evidence="2" id="KW-1133">Transmembrane helix</keyword>
<keyword evidence="2" id="KW-0472">Membrane</keyword>
<protein>
    <recommendedName>
        <fullName evidence="5">PH domain-containing protein</fullName>
    </recommendedName>
</protein>
<reference evidence="3 4" key="1">
    <citation type="submission" date="2017-06" db="EMBL/GenBank/DDBJ databases">
        <authorList>
            <person name="Kim H.J."/>
            <person name="Triplett B.A."/>
        </authorList>
    </citation>
    <scope>NUCLEOTIDE SEQUENCE [LARGE SCALE GENOMIC DNA]</scope>
    <source>
        <strain evidence="3 4">DSM 8800</strain>
    </source>
</reference>
<evidence type="ECO:0000256" key="2">
    <source>
        <dbReference type="SAM" id="Phobius"/>
    </source>
</evidence>
<keyword evidence="2" id="KW-0812">Transmembrane</keyword>
<evidence type="ECO:0000313" key="3">
    <source>
        <dbReference type="EMBL" id="SNR24531.1"/>
    </source>
</evidence>
<feature type="transmembrane region" description="Helical" evidence="2">
    <location>
        <begin position="53"/>
        <end position="76"/>
    </location>
</feature>
<feature type="transmembrane region" description="Helical" evidence="2">
    <location>
        <begin position="88"/>
        <end position="109"/>
    </location>
</feature>
<dbReference type="EMBL" id="FZNQ01000001">
    <property type="protein sequence ID" value="SNR24531.1"/>
    <property type="molecule type" value="Genomic_DNA"/>
</dbReference>
<evidence type="ECO:0000256" key="1">
    <source>
        <dbReference type="SAM" id="MobiDB-lite"/>
    </source>
</evidence>
<feature type="region of interest" description="Disordered" evidence="1">
    <location>
        <begin position="1"/>
        <end position="29"/>
    </location>
</feature>
<gene>
    <name evidence="3" type="ORF">SAMN06264855_101273</name>
</gene>
<accession>A0A238URE2</accession>
<feature type="transmembrane region" description="Helical" evidence="2">
    <location>
        <begin position="298"/>
        <end position="317"/>
    </location>
</feature>